<sequence length="141" mass="15033">MRSYTRNSPQAAARIVALALVADEHLGKAELDVLARLNAPGRLGLAPSELHDIVHALCEDLLITAHLSRADACRIDPRTLSTLLAEIDDPALRLTVLQLCVAVVEADAHVSDGESIVLVAAVEQWGLQHAMFEAAAAPLPH</sequence>
<dbReference type="AlphaFoldDB" id="A0A4R6QM12"/>
<organism evidence="1 2">
    <name type="scientific">Roseateles toxinivorans</name>
    <dbReference type="NCBI Taxonomy" id="270368"/>
    <lineage>
        <taxon>Bacteria</taxon>
        <taxon>Pseudomonadati</taxon>
        <taxon>Pseudomonadota</taxon>
        <taxon>Betaproteobacteria</taxon>
        <taxon>Burkholderiales</taxon>
        <taxon>Sphaerotilaceae</taxon>
        <taxon>Roseateles</taxon>
    </lineage>
</organism>
<accession>A0A4R6QM12</accession>
<evidence type="ECO:0000313" key="1">
    <source>
        <dbReference type="EMBL" id="TDP63255.1"/>
    </source>
</evidence>
<dbReference type="InParanoid" id="A0A4R6QM12"/>
<keyword evidence="2" id="KW-1185">Reference proteome</keyword>
<dbReference type="EMBL" id="SNXS01000005">
    <property type="protein sequence ID" value="TDP63255.1"/>
    <property type="molecule type" value="Genomic_DNA"/>
</dbReference>
<name>A0A4R6QM12_9BURK</name>
<comment type="caution">
    <text evidence="1">The sequence shown here is derived from an EMBL/GenBank/DDBJ whole genome shotgun (WGS) entry which is preliminary data.</text>
</comment>
<reference evidence="1 2" key="1">
    <citation type="submission" date="2019-03" db="EMBL/GenBank/DDBJ databases">
        <title>Genomic Encyclopedia of Type Strains, Phase IV (KMG-IV): sequencing the most valuable type-strain genomes for metagenomic binning, comparative biology and taxonomic classification.</title>
        <authorList>
            <person name="Goeker M."/>
        </authorList>
    </citation>
    <scope>NUCLEOTIDE SEQUENCE [LARGE SCALE GENOMIC DNA]</scope>
    <source>
        <strain evidence="1 2">DSM 16998</strain>
    </source>
</reference>
<dbReference type="RefSeq" id="WP_133702434.1">
    <property type="nucleotide sequence ID" value="NZ_SNXS01000005.1"/>
</dbReference>
<evidence type="ECO:0008006" key="3">
    <source>
        <dbReference type="Google" id="ProtNLM"/>
    </source>
</evidence>
<dbReference type="Gene3D" id="1.10.3680.10">
    <property type="entry name" value="TerB-like"/>
    <property type="match status" value="1"/>
</dbReference>
<protein>
    <recommendedName>
        <fullName evidence="3">Tellurite resistance protein TerB</fullName>
    </recommendedName>
</protein>
<dbReference type="Proteomes" id="UP000295361">
    <property type="component" value="Unassembled WGS sequence"/>
</dbReference>
<gene>
    <name evidence="1" type="ORF">DES47_105259</name>
</gene>
<dbReference type="InterPro" id="IPR029024">
    <property type="entry name" value="TerB-like"/>
</dbReference>
<evidence type="ECO:0000313" key="2">
    <source>
        <dbReference type="Proteomes" id="UP000295361"/>
    </source>
</evidence>
<proteinExistence type="predicted"/>
<dbReference type="SUPFAM" id="SSF158682">
    <property type="entry name" value="TerB-like"/>
    <property type="match status" value="1"/>
</dbReference>
<dbReference type="OrthoDB" id="8526975at2"/>